<proteinExistence type="predicted"/>
<keyword evidence="1" id="KW-0812">Transmembrane</keyword>
<feature type="transmembrane region" description="Helical" evidence="1">
    <location>
        <begin position="5"/>
        <end position="23"/>
    </location>
</feature>
<evidence type="ECO:0000313" key="2">
    <source>
        <dbReference type="EMBL" id="QHU22452.1"/>
    </source>
</evidence>
<name>A0A6C0KWU4_9ZZZZ</name>
<keyword evidence="1" id="KW-1133">Transmembrane helix</keyword>
<dbReference type="AlphaFoldDB" id="A0A6C0KWU4"/>
<reference evidence="2" key="1">
    <citation type="journal article" date="2020" name="Nature">
        <title>Giant virus diversity and host interactions through global metagenomics.</title>
        <authorList>
            <person name="Schulz F."/>
            <person name="Roux S."/>
            <person name="Paez-Espino D."/>
            <person name="Jungbluth S."/>
            <person name="Walsh D.A."/>
            <person name="Denef V.J."/>
            <person name="McMahon K.D."/>
            <person name="Konstantinidis K.T."/>
            <person name="Eloe-Fadrosh E.A."/>
            <person name="Kyrpides N.C."/>
            <person name="Woyke T."/>
        </authorList>
    </citation>
    <scope>NUCLEOTIDE SEQUENCE</scope>
    <source>
        <strain evidence="2">GVMAG-S-ERX555907-102</strain>
    </source>
</reference>
<keyword evidence="1" id="KW-0472">Membrane</keyword>
<protein>
    <submittedName>
        <fullName evidence="2">Uncharacterized protein</fullName>
    </submittedName>
</protein>
<accession>A0A6C0KWU4</accession>
<sequence>MNEDLVCYVLVFMTIFISIKIYYDSDLFQLTCIVSDTDGKKYCVRERKNLKKASNLLAETTQNMTKLVKYLDEHFPERENVSLLNKNYNPRKIKEILPTSEYTAYSENKGEKIAFCLGEDKKDVDNLIDQNTLMFVALHELSHLATKSIGHTKEFWDNFKFLLQESEKVGIYNPVDYKKKETNYCGMKIKDNPYFDH</sequence>
<evidence type="ECO:0000256" key="1">
    <source>
        <dbReference type="SAM" id="Phobius"/>
    </source>
</evidence>
<organism evidence="2">
    <name type="scientific">viral metagenome</name>
    <dbReference type="NCBI Taxonomy" id="1070528"/>
    <lineage>
        <taxon>unclassified sequences</taxon>
        <taxon>metagenomes</taxon>
        <taxon>organismal metagenomes</taxon>
    </lineage>
</organism>
<dbReference type="Gene3D" id="3.30.2010.10">
    <property type="entry name" value="Metalloproteases ('zincins'), catalytic domain"/>
    <property type="match status" value="1"/>
</dbReference>
<dbReference type="EMBL" id="MN741007">
    <property type="protein sequence ID" value="QHU22452.1"/>
    <property type="molecule type" value="Genomic_DNA"/>
</dbReference>